<dbReference type="Gene3D" id="2.30.110.10">
    <property type="entry name" value="Electron Transport, Fmn-binding Protein, Chain A"/>
    <property type="match status" value="1"/>
</dbReference>
<dbReference type="Proteomes" id="UP000293719">
    <property type="component" value="Chromosome"/>
</dbReference>
<dbReference type="Pfam" id="PF16242">
    <property type="entry name" value="Pyrid_ox_like"/>
    <property type="match status" value="1"/>
</dbReference>
<feature type="domain" description="General stress protein FMN-binding split barrel" evidence="1">
    <location>
        <begin position="30"/>
        <end position="174"/>
    </location>
</feature>
<name>A0A4P6UVN0_9HYPH</name>
<dbReference type="PANTHER" id="PTHR34818:SF1">
    <property type="entry name" value="PROTEIN BLI-3"/>
    <property type="match status" value="1"/>
</dbReference>
<dbReference type="SUPFAM" id="SSF50475">
    <property type="entry name" value="FMN-binding split barrel"/>
    <property type="match status" value="1"/>
</dbReference>
<dbReference type="AlphaFoldDB" id="A0A4P6UVN0"/>
<accession>A0A4P6UVN0</accession>
<proteinExistence type="predicted"/>
<dbReference type="PANTHER" id="PTHR34818">
    <property type="entry name" value="PROTEIN BLI-3"/>
    <property type="match status" value="1"/>
</dbReference>
<evidence type="ECO:0000313" key="3">
    <source>
        <dbReference type="Proteomes" id="UP000293719"/>
    </source>
</evidence>
<dbReference type="InterPro" id="IPR038725">
    <property type="entry name" value="YdaG_split_barrel_FMN-bd"/>
</dbReference>
<sequence length="183" mass="20457">MEPSPPPPVPHRNKEARQMADISKAHTDPKGQLWEAVENATAIMVGSTDHSQHMQPMAPLLARDEEAIWFYTKADTELAQTVGSQGGTVHVCLIGKDHDFHACLRGHLSVQRSPEHIERFWSPMAEAWFGDKDNPGLTMLCFKPGHAEIWASTDSRIRFGWEIAKANVTDAEPDVGYKTEINF</sequence>
<dbReference type="EMBL" id="CP036532">
    <property type="protein sequence ID" value="QBK29172.1"/>
    <property type="molecule type" value="Genomic_DNA"/>
</dbReference>
<dbReference type="InterPro" id="IPR012349">
    <property type="entry name" value="Split_barrel_FMN-bd"/>
</dbReference>
<protein>
    <submittedName>
        <fullName evidence="2">General stress protein</fullName>
    </submittedName>
</protein>
<dbReference type="KEGG" id="rpod:E0E05_00325"/>
<gene>
    <name evidence="2" type="ORF">E0E05_00325</name>
</gene>
<keyword evidence="3" id="KW-1185">Reference proteome</keyword>
<evidence type="ECO:0000259" key="1">
    <source>
        <dbReference type="Pfam" id="PF16242"/>
    </source>
</evidence>
<organism evidence="2 3">
    <name type="scientific">Roseitalea porphyridii</name>
    <dbReference type="NCBI Taxonomy" id="1852022"/>
    <lineage>
        <taxon>Bacteria</taxon>
        <taxon>Pseudomonadati</taxon>
        <taxon>Pseudomonadota</taxon>
        <taxon>Alphaproteobacteria</taxon>
        <taxon>Hyphomicrobiales</taxon>
        <taxon>Ahrensiaceae</taxon>
        <taxon>Roseitalea</taxon>
    </lineage>
</organism>
<dbReference type="InterPro" id="IPR052917">
    <property type="entry name" value="Stress-Dev_Protein"/>
</dbReference>
<evidence type="ECO:0000313" key="2">
    <source>
        <dbReference type="EMBL" id="QBK29172.1"/>
    </source>
</evidence>
<reference evidence="2 3" key="1">
    <citation type="journal article" date="2017" name="Int. J. Syst. Evol. Microbiol.">
        <title>Roseitalea porphyridii gen. nov., sp. nov., isolated from a red alga, and reclassification of Hoeflea suaedae Chung et al. 2013 as Pseudohoeflea suaedae gen. nov., comb. nov.</title>
        <authorList>
            <person name="Hyeon J.W."/>
            <person name="Jeong S.E."/>
            <person name="Baek K."/>
            <person name="Jeon C.O."/>
        </authorList>
    </citation>
    <scope>NUCLEOTIDE SEQUENCE [LARGE SCALE GENOMIC DNA]</scope>
    <source>
        <strain evidence="2 3">MA7-20</strain>
    </source>
</reference>